<dbReference type="GO" id="GO:0006887">
    <property type="term" value="P:exocytosis"/>
    <property type="evidence" value="ECO:0007669"/>
    <property type="project" value="TreeGrafter"/>
</dbReference>
<dbReference type="InterPro" id="IPR009449">
    <property type="entry name" value="Sec2_N"/>
</dbReference>
<dbReference type="Gene3D" id="6.10.140.910">
    <property type="match status" value="1"/>
</dbReference>
<feature type="compositionally biased region" description="Polar residues" evidence="3">
    <location>
        <begin position="22"/>
        <end position="34"/>
    </location>
</feature>
<feature type="coiled-coil region" evidence="2">
    <location>
        <begin position="195"/>
        <end position="229"/>
    </location>
</feature>
<evidence type="ECO:0000256" key="3">
    <source>
        <dbReference type="SAM" id="MobiDB-lite"/>
    </source>
</evidence>
<feature type="compositionally biased region" description="Low complexity" evidence="3">
    <location>
        <begin position="411"/>
        <end position="424"/>
    </location>
</feature>
<feature type="compositionally biased region" description="Basic and acidic residues" evidence="3">
    <location>
        <begin position="838"/>
        <end position="854"/>
    </location>
</feature>
<dbReference type="PANTHER" id="PTHR14430">
    <property type="entry name" value="RABIN3-RELATED"/>
    <property type="match status" value="1"/>
</dbReference>
<dbReference type="GO" id="GO:0051286">
    <property type="term" value="C:cell tip"/>
    <property type="evidence" value="ECO:0007669"/>
    <property type="project" value="TreeGrafter"/>
</dbReference>
<name>A0A369KFR7_HYPMA</name>
<reference evidence="5" key="1">
    <citation type="submission" date="2018-04" db="EMBL/GenBank/DDBJ databases">
        <title>Whole genome sequencing of Hypsizygus marmoreus.</title>
        <authorList>
            <person name="Choi I.-G."/>
            <person name="Min B."/>
            <person name="Kim J.-G."/>
            <person name="Kim S."/>
            <person name="Oh Y.-L."/>
            <person name="Kong W.-S."/>
            <person name="Park H."/>
            <person name="Jeong J."/>
            <person name="Song E.-S."/>
        </authorList>
    </citation>
    <scope>NUCLEOTIDE SEQUENCE [LARGE SCALE GENOMIC DNA]</scope>
    <source>
        <strain evidence="5">51987-8</strain>
    </source>
</reference>
<feature type="compositionally biased region" description="Basic and acidic residues" evidence="3">
    <location>
        <begin position="866"/>
        <end position="887"/>
    </location>
</feature>
<dbReference type="EMBL" id="LUEZ02000004">
    <property type="protein sequence ID" value="RDB30584.1"/>
    <property type="molecule type" value="Genomic_DNA"/>
</dbReference>
<feature type="compositionally biased region" description="Basic and acidic residues" evidence="3">
    <location>
        <begin position="895"/>
        <end position="936"/>
    </location>
</feature>
<evidence type="ECO:0000256" key="2">
    <source>
        <dbReference type="SAM" id="Coils"/>
    </source>
</evidence>
<evidence type="ECO:0000256" key="1">
    <source>
        <dbReference type="ARBA" id="ARBA00023054"/>
    </source>
</evidence>
<dbReference type="GO" id="GO:0070319">
    <property type="term" value="C:Golgi to plasma membrane transport vesicle"/>
    <property type="evidence" value="ECO:0007669"/>
    <property type="project" value="TreeGrafter"/>
</dbReference>
<organism evidence="5 6">
    <name type="scientific">Hypsizygus marmoreus</name>
    <name type="common">White beech mushroom</name>
    <name type="synonym">Agaricus marmoreus</name>
    <dbReference type="NCBI Taxonomy" id="39966"/>
    <lineage>
        <taxon>Eukaryota</taxon>
        <taxon>Fungi</taxon>
        <taxon>Dikarya</taxon>
        <taxon>Basidiomycota</taxon>
        <taxon>Agaricomycotina</taxon>
        <taxon>Agaricomycetes</taxon>
        <taxon>Agaricomycetidae</taxon>
        <taxon>Agaricales</taxon>
        <taxon>Tricholomatineae</taxon>
        <taxon>Lyophyllaceae</taxon>
        <taxon>Hypsizygus</taxon>
    </lineage>
</organism>
<feature type="compositionally biased region" description="Basic and acidic residues" evidence="3">
    <location>
        <begin position="816"/>
        <end position="826"/>
    </location>
</feature>
<accession>A0A369KFR7</accession>
<feature type="region of interest" description="Disordered" evidence="3">
    <location>
        <begin position="1"/>
        <end position="46"/>
    </location>
</feature>
<dbReference type="Proteomes" id="UP000076154">
    <property type="component" value="Unassembled WGS sequence"/>
</dbReference>
<dbReference type="PANTHER" id="PTHR14430:SF0">
    <property type="entry name" value="SEC2P DOMAIN-CONTAINING PROTEIN"/>
    <property type="match status" value="1"/>
</dbReference>
<feature type="coiled-coil region" evidence="2">
    <location>
        <begin position="53"/>
        <end position="87"/>
    </location>
</feature>
<keyword evidence="6" id="KW-1185">Reference proteome</keyword>
<feature type="compositionally biased region" description="Low complexity" evidence="3">
    <location>
        <begin position="688"/>
        <end position="697"/>
    </location>
</feature>
<dbReference type="GO" id="GO:0005085">
    <property type="term" value="F:guanyl-nucleotide exchange factor activity"/>
    <property type="evidence" value="ECO:0007669"/>
    <property type="project" value="InterPro"/>
</dbReference>
<dbReference type="OrthoDB" id="1748564at2759"/>
<feature type="compositionally biased region" description="Basic and acidic residues" evidence="3">
    <location>
        <begin position="754"/>
        <end position="772"/>
    </location>
</feature>
<feature type="region of interest" description="Disordered" evidence="3">
    <location>
        <begin position="526"/>
        <end position="936"/>
    </location>
</feature>
<feature type="compositionally biased region" description="Polar residues" evidence="3">
    <location>
        <begin position="387"/>
        <end position="398"/>
    </location>
</feature>
<feature type="compositionally biased region" description="Low complexity" evidence="3">
    <location>
        <begin position="731"/>
        <end position="745"/>
    </location>
</feature>
<feature type="region of interest" description="Disordered" evidence="3">
    <location>
        <begin position="373"/>
        <end position="428"/>
    </location>
</feature>
<evidence type="ECO:0000313" key="6">
    <source>
        <dbReference type="Proteomes" id="UP000076154"/>
    </source>
</evidence>
<sequence>MADAPQDEHTVLKATSDDETATESPKVNGDSTMANGLKHERTRSDPDAQEMVIASLRSQIQDLFAQVTELNNKLVKSYDRVSDLEDDLHVASSTLRSSTLKISQLELERTQHLSALNTGLLVEKSHVTAELNRLMEKATEEAAQRGQAESARADIEKDLDDLSATLFGQANSMVAEARYAQHLSEQKVVEAQRALKGAEEAVGMMQHQMQALQAEKEDAERKAEEAQVTMGRGKWVERRDSASSITRSIRLLSSHLPYQEFLLFVAHLRSVHPSSPQPPAITTLLPLPFLARLLNEDSEPTVRLDLAPSLNWLSRRSVLSAIHNGQLIIEPMSSMALLQESSSYSTSTTIPGLNSSSNNISCALCGTPIFSSPELSSNHRPQPPAMSHNNSGTSSLSWPTALFKKPSHATSNSSSSNNSQPSSPRATQPYPPQVYIFRLASSSSTISSIPIPSLPRTGVSGSSSSTPPHHSDHHTSISYTSSPAPPSTIYPLCSNSWCLSRLRTTCTLWAFVRTGIVEKVWGEEVPNLPPATIAPSSNTEKPPIPPRRRGLWGMASALGERATSWGEGDKEKAKRTAQPQSAPMLEPKPAPDHRRLPPPPPTHPIVTAGHAPVRHSVPPPLPKRSDVRRQPSPTTEKSLPEVSAPAEPAAATSPTVHPPLPQRPPRRSITPANVPLPESRPHTPPVVAPGASPVVPGAAPPPLPRRAAARAPRQLADGGSRPATPVKALEVTEAPTSATETAATEGTKDASVAKPEDTNASDGDKPKDEVKASDVGVSAGNPVPSNDNDAGEEANKTVPEAAVATASPSDDTVDGGETKADSKDVDANVTEDTAGTTDAEKEDVKELVMEKEEVIDAVEPTAGGAEEVKETKSDGSDKGEEEVKGVGDRIVVASEPEKEITVEEGTDTKTDGEQTRPDDERATKLDDDKETNSDDNREVYIGDATWEERTWNEIVRLREEMFWARIGGLRQ</sequence>
<dbReference type="InterPro" id="IPR040351">
    <property type="entry name" value="RAB3IL/RAB3IP/Sec2"/>
</dbReference>
<keyword evidence="1 2" id="KW-0175">Coiled coil</keyword>
<feature type="compositionally biased region" description="Low complexity" evidence="3">
    <location>
        <begin position="451"/>
        <end position="468"/>
    </location>
</feature>
<protein>
    <submittedName>
        <fullName evidence="5">Rab guanine nucleotide exchange factor SEC2</fullName>
    </submittedName>
</protein>
<evidence type="ECO:0000259" key="4">
    <source>
        <dbReference type="Pfam" id="PF06428"/>
    </source>
</evidence>
<dbReference type="Pfam" id="PF06428">
    <property type="entry name" value="Sec2p"/>
    <property type="match status" value="1"/>
</dbReference>
<proteinExistence type="predicted"/>
<feature type="compositionally biased region" description="Low complexity" evidence="3">
    <location>
        <begin position="640"/>
        <end position="655"/>
    </location>
</feature>
<feature type="compositionally biased region" description="Basic and acidic residues" evidence="3">
    <location>
        <begin position="1"/>
        <end position="11"/>
    </location>
</feature>
<gene>
    <name evidence="5" type="primary">SEC2</name>
    <name evidence="5" type="ORF">Hypma_005920</name>
</gene>
<dbReference type="CDD" id="cd21044">
    <property type="entry name" value="Rab11BD_RAB3IP_like"/>
    <property type="match status" value="1"/>
</dbReference>
<evidence type="ECO:0000313" key="5">
    <source>
        <dbReference type="EMBL" id="RDB30584.1"/>
    </source>
</evidence>
<feature type="compositionally biased region" description="Basic and acidic residues" evidence="3">
    <location>
        <begin position="37"/>
        <end position="46"/>
    </location>
</feature>
<dbReference type="InParanoid" id="A0A369KFR7"/>
<feature type="domain" description="GDP/GTP exchange factor Sec2 N-terminal" evidence="4">
    <location>
        <begin position="82"/>
        <end position="213"/>
    </location>
</feature>
<dbReference type="SUPFAM" id="SSF144284">
    <property type="entry name" value="Sec2 N-terminal region"/>
    <property type="match status" value="1"/>
</dbReference>
<feature type="region of interest" description="Disordered" evidence="3">
    <location>
        <begin position="451"/>
        <end position="481"/>
    </location>
</feature>
<comment type="caution">
    <text evidence="5">The sequence shown here is derived from an EMBL/GenBank/DDBJ whole genome shotgun (WGS) entry which is preliminary data.</text>
</comment>
<dbReference type="STRING" id="39966.A0A369KFR7"/>
<dbReference type="AlphaFoldDB" id="A0A369KFR7"/>